<keyword evidence="2" id="KW-0238">DNA-binding</keyword>
<dbReference type="GO" id="GO:0045892">
    <property type="term" value="P:negative regulation of DNA-templated transcription"/>
    <property type="evidence" value="ECO:0007669"/>
    <property type="project" value="TreeGrafter"/>
</dbReference>
<feature type="domain" description="HTH gntR-type" evidence="4">
    <location>
        <begin position="17"/>
        <end position="85"/>
    </location>
</feature>
<dbReference type="OrthoDB" id="3194402at2"/>
<dbReference type="InterPro" id="IPR036388">
    <property type="entry name" value="WH-like_DNA-bd_sf"/>
</dbReference>
<dbReference type="Gene3D" id="1.10.10.10">
    <property type="entry name" value="Winged helix-like DNA-binding domain superfamily/Winged helix DNA-binding domain"/>
    <property type="match status" value="1"/>
</dbReference>
<dbReference type="STRING" id="640635.SAMN04489806_1346"/>
<evidence type="ECO:0000259" key="4">
    <source>
        <dbReference type="PROSITE" id="PS50949"/>
    </source>
</evidence>
<dbReference type="CDD" id="cd07377">
    <property type="entry name" value="WHTH_GntR"/>
    <property type="match status" value="1"/>
</dbReference>
<evidence type="ECO:0000313" key="5">
    <source>
        <dbReference type="EMBL" id="SEB63157.1"/>
    </source>
</evidence>
<name>A0A1H4KXD2_9MICO</name>
<dbReference type="PANTHER" id="PTHR44846:SF1">
    <property type="entry name" value="MANNOSYL-D-GLYCERATE TRANSPORT_METABOLISM SYSTEM REPRESSOR MNGR-RELATED"/>
    <property type="match status" value="1"/>
</dbReference>
<dbReference type="PANTHER" id="PTHR44846">
    <property type="entry name" value="MANNOSYL-D-GLYCERATE TRANSPORT/METABOLISM SYSTEM REPRESSOR MNGR-RELATED"/>
    <property type="match status" value="1"/>
</dbReference>
<keyword evidence="3" id="KW-0804">Transcription</keyword>
<dbReference type="GO" id="GO:0003700">
    <property type="term" value="F:DNA-binding transcription factor activity"/>
    <property type="evidence" value="ECO:0007669"/>
    <property type="project" value="InterPro"/>
</dbReference>
<dbReference type="Gene3D" id="3.40.1410.10">
    <property type="entry name" value="Chorismate lyase-like"/>
    <property type="match status" value="1"/>
</dbReference>
<dbReference type="PRINTS" id="PR00035">
    <property type="entry name" value="HTHGNTR"/>
</dbReference>
<dbReference type="SMART" id="SM00345">
    <property type="entry name" value="HTH_GNTR"/>
    <property type="match status" value="1"/>
</dbReference>
<dbReference type="RefSeq" id="WP_091181700.1">
    <property type="nucleotide sequence ID" value="NZ_FNRY01000001.1"/>
</dbReference>
<reference evidence="5 6" key="1">
    <citation type="submission" date="2016-10" db="EMBL/GenBank/DDBJ databases">
        <authorList>
            <person name="de Groot N.N."/>
        </authorList>
    </citation>
    <scope>NUCLEOTIDE SEQUENCE [LARGE SCALE GENOMIC DNA]</scope>
    <source>
        <strain evidence="5 6">DSM 21799</strain>
    </source>
</reference>
<dbReference type="InterPro" id="IPR028978">
    <property type="entry name" value="Chorismate_lyase_/UTRA_dom_sf"/>
</dbReference>
<dbReference type="EMBL" id="FNRY01000001">
    <property type="protein sequence ID" value="SEB63157.1"/>
    <property type="molecule type" value="Genomic_DNA"/>
</dbReference>
<dbReference type="Proteomes" id="UP000199183">
    <property type="component" value="Unassembled WGS sequence"/>
</dbReference>
<dbReference type="Pfam" id="PF07702">
    <property type="entry name" value="UTRA"/>
    <property type="match status" value="1"/>
</dbReference>
<organism evidence="5 6">
    <name type="scientific">Paramicrobacterium humi</name>
    <dbReference type="NCBI Taxonomy" id="640635"/>
    <lineage>
        <taxon>Bacteria</taxon>
        <taxon>Bacillati</taxon>
        <taxon>Actinomycetota</taxon>
        <taxon>Actinomycetes</taxon>
        <taxon>Micrococcales</taxon>
        <taxon>Microbacteriaceae</taxon>
        <taxon>Paramicrobacterium</taxon>
    </lineage>
</organism>
<keyword evidence="6" id="KW-1185">Reference proteome</keyword>
<dbReference type="InterPro" id="IPR036390">
    <property type="entry name" value="WH_DNA-bd_sf"/>
</dbReference>
<sequence>MTSTSLREYRLDRNTEQPLWLQLSNALRTAIADDVLRPDQALPSEAELIDMYGVSRTVVREALAELVRRGLIYKIRAKGSFVSPPRRDLSFIGSTAGSLADLTAAGRNSSTQVLGQSEGEANEREAEALQISVGAPVARLKRLRSVDGSPWLLVETTLPLELFPGIAKANLENRSLYDHIRRHYGTEVAGADRWIQAVMPSASDAELLQLAKGEPALAIESIAWDSSETRFEYYQALHRSGSSRFYVGIR</sequence>
<keyword evidence="1" id="KW-0805">Transcription regulation</keyword>
<dbReference type="SMART" id="SM00866">
    <property type="entry name" value="UTRA"/>
    <property type="match status" value="1"/>
</dbReference>
<dbReference type="GO" id="GO:0003677">
    <property type="term" value="F:DNA binding"/>
    <property type="evidence" value="ECO:0007669"/>
    <property type="project" value="UniProtKB-KW"/>
</dbReference>
<dbReference type="InterPro" id="IPR000524">
    <property type="entry name" value="Tscrpt_reg_HTH_GntR"/>
</dbReference>
<dbReference type="InterPro" id="IPR011663">
    <property type="entry name" value="UTRA"/>
</dbReference>
<accession>A0A1H4KXD2</accession>
<dbReference type="AlphaFoldDB" id="A0A1H4KXD2"/>
<evidence type="ECO:0000313" key="6">
    <source>
        <dbReference type="Proteomes" id="UP000199183"/>
    </source>
</evidence>
<evidence type="ECO:0000256" key="3">
    <source>
        <dbReference type="ARBA" id="ARBA00023163"/>
    </source>
</evidence>
<dbReference type="PROSITE" id="PS50949">
    <property type="entry name" value="HTH_GNTR"/>
    <property type="match status" value="1"/>
</dbReference>
<dbReference type="SUPFAM" id="SSF46785">
    <property type="entry name" value="Winged helix' DNA-binding domain"/>
    <property type="match status" value="1"/>
</dbReference>
<dbReference type="Pfam" id="PF00392">
    <property type="entry name" value="GntR"/>
    <property type="match status" value="1"/>
</dbReference>
<proteinExistence type="predicted"/>
<protein>
    <submittedName>
        <fullName evidence="5">GntR family transcriptional regulator</fullName>
    </submittedName>
</protein>
<dbReference type="InterPro" id="IPR050679">
    <property type="entry name" value="Bact_HTH_transcr_reg"/>
</dbReference>
<gene>
    <name evidence="5" type="ORF">SAMN04489806_1346</name>
</gene>
<evidence type="ECO:0000256" key="2">
    <source>
        <dbReference type="ARBA" id="ARBA00023125"/>
    </source>
</evidence>
<dbReference type="SUPFAM" id="SSF64288">
    <property type="entry name" value="Chorismate lyase-like"/>
    <property type="match status" value="1"/>
</dbReference>
<evidence type="ECO:0000256" key="1">
    <source>
        <dbReference type="ARBA" id="ARBA00023015"/>
    </source>
</evidence>